<evidence type="ECO:0000313" key="7">
    <source>
        <dbReference type="Proteomes" id="UP000249324"/>
    </source>
</evidence>
<comment type="similarity">
    <text evidence="1">Belongs to the universal stress protein A family.</text>
</comment>
<dbReference type="Gene3D" id="3.40.50.620">
    <property type="entry name" value="HUPs"/>
    <property type="match status" value="2"/>
</dbReference>
<protein>
    <submittedName>
        <fullName evidence="6">Universal stress protein</fullName>
    </submittedName>
</protein>
<dbReference type="Pfam" id="PF00582">
    <property type="entry name" value="Usp"/>
    <property type="match status" value="2"/>
</dbReference>
<dbReference type="PANTHER" id="PTHR46268">
    <property type="entry name" value="STRESS RESPONSE PROTEIN NHAX"/>
    <property type="match status" value="1"/>
</dbReference>
<dbReference type="Proteomes" id="UP000249324">
    <property type="component" value="Unassembled WGS sequence"/>
</dbReference>
<accession>A0A2W4LG03</accession>
<feature type="domain" description="UspA" evidence="4">
    <location>
        <begin position="5"/>
        <end position="142"/>
    </location>
</feature>
<keyword evidence="3" id="KW-0067">ATP-binding</keyword>
<reference evidence="5" key="4">
    <citation type="submission" date="2023-08" db="EMBL/GenBank/DDBJ databases">
        <authorList>
            <person name="Guima S.E.S."/>
            <person name="Martins L.F."/>
            <person name="Silva A.M."/>
            <person name="Setubal J.C."/>
        </authorList>
    </citation>
    <scope>NUCLEOTIDE SEQUENCE</scope>
    <source>
        <strain evidence="5">ZC4RG45</strain>
    </source>
</reference>
<feature type="domain" description="UspA" evidence="4">
    <location>
        <begin position="152"/>
        <end position="283"/>
    </location>
</feature>
<gene>
    <name evidence="5" type="ORF">DIU77_000225</name>
    <name evidence="6" type="ORF">DIU77_04495</name>
</gene>
<dbReference type="GO" id="GO:0005524">
    <property type="term" value="F:ATP binding"/>
    <property type="evidence" value="ECO:0007669"/>
    <property type="project" value="UniProtKB-KW"/>
</dbReference>
<dbReference type="PANTHER" id="PTHR46268:SF27">
    <property type="entry name" value="UNIVERSAL STRESS PROTEIN RV2623"/>
    <property type="match status" value="1"/>
</dbReference>
<dbReference type="InterPro" id="IPR014729">
    <property type="entry name" value="Rossmann-like_a/b/a_fold"/>
</dbReference>
<dbReference type="EMBL" id="QGUI02000001">
    <property type="protein sequence ID" value="MFO7190659.1"/>
    <property type="molecule type" value="Genomic_DNA"/>
</dbReference>
<comment type="caution">
    <text evidence="6">The sequence shown here is derived from an EMBL/GenBank/DDBJ whole genome shotgun (WGS) entry which is preliminary data.</text>
</comment>
<dbReference type="PRINTS" id="PR01438">
    <property type="entry name" value="UNVRSLSTRESS"/>
</dbReference>
<proteinExistence type="inferred from homology"/>
<reference evidence="5 7" key="3">
    <citation type="journal article" date="2021" name="BMC Genomics">
        <title>Genome-resolved metagenome and metatranscriptome analyses of thermophilic composting reveal key bacterial players and their metabolic interactions.</title>
        <authorList>
            <person name="Braga L.P.P."/>
            <person name="Pereira R.V."/>
            <person name="Martins L.F."/>
            <person name="Moura L.M.S."/>
            <person name="Sanchez F.B."/>
            <person name="Patane J.S.L."/>
            <person name="da Silva A.M."/>
            <person name="Setubal J.C."/>
        </authorList>
    </citation>
    <scope>NUCLEOTIDE SEQUENCE [LARGE SCALE GENOMIC DNA]</scope>
    <source>
        <strain evidence="5">ZC4RG45</strain>
    </source>
</reference>
<dbReference type="InterPro" id="IPR006016">
    <property type="entry name" value="UspA"/>
</dbReference>
<dbReference type="InterPro" id="IPR006015">
    <property type="entry name" value="Universal_stress_UspA"/>
</dbReference>
<evidence type="ECO:0000256" key="3">
    <source>
        <dbReference type="ARBA" id="ARBA00022840"/>
    </source>
</evidence>
<sequence>MDDKRAIVVGVDGSAAAMRAVRWAAREASLRDVPLRLLTARALPRPNRFEAMLAPDARHALLDQARETLREAEQEALAVAPNLHVDHDLQVTAAAPALITASHQAQLVVVGSSGLGGVAGLFIGSVAVGTAAHSRCPVVVVRGDDESAWEGRPIVVGVDGTALSDPAVDLAFDTASVRAADLLVVHVRAGRGDRSAQEREQAEETVRSAVAEQLRPWLDKYPTVDVRIAVQTGRPEPVLVDLSNGAQLVVVGSRGRGAVAGLTLGSVGHALLHRANCPVALVRQTQQTEPEAAEGPSDR</sequence>
<name>A0A2W4LG03_9PSEU</name>
<dbReference type="SUPFAM" id="SSF52402">
    <property type="entry name" value="Adenine nucleotide alpha hydrolases-like"/>
    <property type="match status" value="2"/>
</dbReference>
<evidence type="ECO:0000256" key="2">
    <source>
        <dbReference type="ARBA" id="ARBA00022741"/>
    </source>
</evidence>
<dbReference type="STRING" id="1111738.GCA_000427905_00334"/>
<reference evidence="5" key="2">
    <citation type="submission" date="2018-05" db="EMBL/GenBank/DDBJ databases">
        <authorList>
            <person name="Moura L."/>
            <person name="Setubal J.C."/>
        </authorList>
    </citation>
    <scope>NUCLEOTIDE SEQUENCE</scope>
    <source>
        <strain evidence="5">ZC4RG45</strain>
    </source>
</reference>
<dbReference type="EMBL" id="QGUI01000114">
    <property type="protein sequence ID" value="PZN00030.1"/>
    <property type="molecule type" value="Genomic_DNA"/>
</dbReference>
<reference evidence="6" key="1">
    <citation type="submission" date="2018-05" db="EMBL/GenBank/DDBJ databases">
        <authorList>
            <person name="Lanie J.A."/>
            <person name="Ng W.-L."/>
            <person name="Kazmierczak K.M."/>
            <person name="Andrzejewski T.M."/>
            <person name="Davidsen T.M."/>
            <person name="Wayne K.J."/>
            <person name="Tettelin H."/>
            <person name="Glass J.I."/>
            <person name="Rusch D."/>
            <person name="Podicherti R."/>
            <person name="Tsui H.-C.T."/>
            <person name="Winkler M.E."/>
        </authorList>
    </citation>
    <scope>NUCLEOTIDE SEQUENCE</scope>
    <source>
        <strain evidence="6">ZC4RG45</strain>
    </source>
</reference>
<evidence type="ECO:0000259" key="4">
    <source>
        <dbReference type="Pfam" id="PF00582"/>
    </source>
</evidence>
<organism evidence="6">
    <name type="scientific">Thermocrispum agreste</name>
    <dbReference type="NCBI Taxonomy" id="37925"/>
    <lineage>
        <taxon>Bacteria</taxon>
        <taxon>Bacillati</taxon>
        <taxon>Actinomycetota</taxon>
        <taxon>Actinomycetes</taxon>
        <taxon>Pseudonocardiales</taxon>
        <taxon>Pseudonocardiaceae</taxon>
        <taxon>Thermocrispum</taxon>
    </lineage>
</organism>
<evidence type="ECO:0000313" key="6">
    <source>
        <dbReference type="EMBL" id="PZN00030.1"/>
    </source>
</evidence>
<dbReference type="AlphaFoldDB" id="A0A2W4LG03"/>
<evidence type="ECO:0000313" key="5">
    <source>
        <dbReference type="EMBL" id="MFO7190659.1"/>
    </source>
</evidence>
<keyword evidence="2" id="KW-0547">Nucleotide-binding</keyword>
<evidence type="ECO:0000256" key="1">
    <source>
        <dbReference type="ARBA" id="ARBA00008791"/>
    </source>
</evidence>